<reference evidence="3" key="2">
    <citation type="submission" date="2021-01" db="EMBL/GenBank/DDBJ databases">
        <authorList>
            <person name="Lovell J.T."/>
            <person name="Bentley N."/>
            <person name="Bhattarai G."/>
            <person name="Jenkins J.W."/>
            <person name="Sreedasyam A."/>
            <person name="Alarcon Y."/>
            <person name="Bock C."/>
            <person name="Boston L."/>
            <person name="Carlson J."/>
            <person name="Cervantes K."/>
            <person name="Clermont K."/>
            <person name="Krom N."/>
            <person name="Kubenka K."/>
            <person name="Mamidi S."/>
            <person name="Mattison C."/>
            <person name="Monteros M."/>
            <person name="Pisani C."/>
            <person name="Plott C."/>
            <person name="Rajasekar S."/>
            <person name="Rhein H.S."/>
            <person name="Rohla C."/>
            <person name="Song M."/>
            <person name="Hilaire R.S."/>
            <person name="Shu S."/>
            <person name="Wells L."/>
            <person name="Wang X."/>
            <person name="Webber J."/>
            <person name="Heerema R.J."/>
            <person name="Klein P."/>
            <person name="Conner P."/>
            <person name="Grauke L."/>
            <person name="Grimwood J."/>
            <person name="Schmutz J."/>
            <person name="Randall J.J."/>
        </authorList>
    </citation>
    <scope>NUCLEOTIDE SEQUENCE</scope>
    <source>
        <tissue evidence="3">Leaf</tissue>
    </source>
</reference>
<dbReference type="PANTHER" id="PTHR35125:SF1">
    <property type="entry name" value="PROTEIN PATRONUS 2"/>
    <property type="match status" value="1"/>
</dbReference>
<name>A0A8T1NHJ4_CARIL</name>
<dbReference type="AlphaFoldDB" id="A0A8T1NHJ4"/>
<dbReference type="Proteomes" id="UP000811609">
    <property type="component" value="Chromosome 14"/>
</dbReference>
<feature type="compositionally biased region" description="Basic residues" evidence="1">
    <location>
        <begin position="35"/>
        <end position="47"/>
    </location>
</feature>
<evidence type="ECO:0000256" key="1">
    <source>
        <dbReference type="SAM" id="MobiDB-lite"/>
    </source>
</evidence>
<dbReference type="GO" id="GO:0007346">
    <property type="term" value="P:regulation of mitotic cell cycle"/>
    <property type="evidence" value="ECO:0007669"/>
    <property type="project" value="InterPro"/>
</dbReference>
<evidence type="ECO:0000313" key="3">
    <source>
        <dbReference type="EMBL" id="KAG6679175.1"/>
    </source>
</evidence>
<protein>
    <submittedName>
        <fullName evidence="2">Uncharacterized protein</fullName>
    </submittedName>
</protein>
<evidence type="ECO:0000313" key="4">
    <source>
        <dbReference type="Proteomes" id="UP000811609"/>
    </source>
</evidence>
<keyword evidence="4" id="KW-1185">Reference proteome</keyword>
<organism evidence="2 4">
    <name type="scientific">Carya illinoinensis</name>
    <name type="common">Pecan</name>
    <dbReference type="NCBI Taxonomy" id="32201"/>
    <lineage>
        <taxon>Eukaryota</taxon>
        <taxon>Viridiplantae</taxon>
        <taxon>Streptophyta</taxon>
        <taxon>Embryophyta</taxon>
        <taxon>Tracheophyta</taxon>
        <taxon>Spermatophyta</taxon>
        <taxon>Magnoliopsida</taxon>
        <taxon>eudicotyledons</taxon>
        <taxon>Gunneridae</taxon>
        <taxon>Pentapetalae</taxon>
        <taxon>rosids</taxon>
        <taxon>fabids</taxon>
        <taxon>Fagales</taxon>
        <taxon>Juglandaceae</taxon>
        <taxon>Carya</taxon>
    </lineage>
</organism>
<reference evidence="2" key="1">
    <citation type="submission" date="2020-12" db="EMBL/GenBank/DDBJ databases">
        <title>WGS assembly of Carya illinoinensis cv. Pawnee.</title>
        <authorList>
            <person name="Platts A."/>
            <person name="Shu S."/>
            <person name="Wright S."/>
            <person name="Barry K."/>
            <person name="Edger P."/>
            <person name="Pires J.C."/>
            <person name="Schmutz J."/>
        </authorList>
    </citation>
    <scope>NUCLEOTIDE SEQUENCE</scope>
    <source>
        <tissue evidence="2">Leaf</tissue>
    </source>
</reference>
<dbReference type="EMBL" id="CM031838">
    <property type="protein sequence ID" value="KAG6679175.1"/>
    <property type="molecule type" value="Genomic_DNA"/>
</dbReference>
<dbReference type="PANTHER" id="PTHR35125">
    <property type="entry name" value="NEURON NAVIGATOR 1-LIKE-RELATED"/>
    <property type="match status" value="1"/>
</dbReference>
<feature type="region of interest" description="Disordered" evidence="1">
    <location>
        <begin position="146"/>
        <end position="171"/>
    </location>
</feature>
<sequence>MASHGTRGQLIIPNENLDFHHKKDVLDGKMKNTKTAKKKGGLGHGSRKALNDITNKSSLRHEASSKKINIAKEELNIAEEMFLHDHRKCIKAQKSALNTFYLDLVLPGQDSVCNAECQEFKQEKTDLDSQRCYSEPVELPISEFSDRLASSTDLTSPPSSPIQWDSPPPSPVAWNSEVVEFTLKPEIDV</sequence>
<proteinExistence type="predicted"/>
<feature type="region of interest" description="Disordered" evidence="1">
    <location>
        <begin position="35"/>
        <end position="56"/>
    </location>
</feature>
<gene>
    <name evidence="2" type="ORF">CIPAW_14G114800</name>
    <name evidence="3" type="ORF">I3842_14G117200</name>
</gene>
<dbReference type="InterPro" id="IPR039326">
    <property type="entry name" value="Patronus"/>
</dbReference>
<comment type="caution">
    <text evidence="2">The sequence shown here is derived from an EMBL/GenBank/DDBJ whole genome shotgun (WGS) entry which is preliminary data.</text>
</comment>
<dbReference type="Proteomes" id="UP000811246">
    <property type="component" value="Chromosome 14"/>
</dbReference>
<evidence type="ECO:0000313" key="2">
    <source>
        <dbReference type="EMBL" id="KAG6629865.1"/>
    </source>
</evidence>
<accession>A0A8T1NHJ4</accession>
<dbReference type="EMBL" id="CM031822">
    <property type="protein sequence ID" value="KAG6629865.1"/>
    <property type="molecule type" value="Genomic_DNA"/>
</dbReference>
<dbReference type="EMBL" id="CM031822">
    <property type="protein sequence ID" value="KAG6629864.1"/>
    <property type="molecule type" value="Genomic_DNA"/>
</dbReference>